<feature type="transmembrane region" description="Helical" evidence="1">
    <location>
        <begin position="193"/>
        <end position="211"/>
    </location>
</feature>
<keyword evidence="1" id="KW-0812">Transmembrane</keyword>
<dbReference type="RefSeq" id="WP_161931712.1">
    <property type="nucleotide sequence ID" value="NZ_CP047901.1"/>
</dbReference>
<feature type="transmembrane region" description="Helical" evidence="1">
    <location>
        <begin position="166"/>
        <end position="187"/>
    </location>
</feature>
<dbReference type="PANTHER" id="PTHR30221:SF1">
    <property type="entry name" value="SMALL-CONDUCTANCE MECHANOSENSITIVE CHANNEL"/>
    <property type="match status" value="1"/>
</dbReference>
<dbReference type="PANTHER" id="PTHR30221">
    <property type="entry name" value="SMALL-CONDUCTANCE MECHANOSENSITIVE CHANNEL"/>
    <property type="match status" value="1"/>
</dbReference>
<dbReference type="GO" id="GO:0008381">
    <property type="term" value="F:mechanosensitive monoatomic ion channel activity"/>
    <property type="evidence" value="ECO:0007669"/>
    <property type="project" value="InterPro"/>
</dbReference>
<keyword evidence="1" id="KW-0472">Membrane</keyword>
<organism evidence="2 3">
    <name type="scientific">Candidatus Chazhemtobacterium aquaticus</name>
    <dbReference type="NCBI Taxonomy" id="2715735"/>
    <lineage>
        <taxon>Bacteria</taxon>
        <taxon>Candidatus Chazhemtobacteraceae</taxon>
        <taxon>Candidatus Chazhemtobacterium</taxon>
    </lineage>
</organism>
<reference evidence="3" key="1">
    <citation type="journal article" date="2020" name="Microorganisms">
        <title>Complete Genome of a Member of a New Bacterial Lineage in the Microgenomates Group Reveals an Unusual Nucleotide Composition Disparity Between Two Strands of DNA and Limited Metabolic Potential.</title>
        <authorList>
            <person name="Kadnikov V.V."/>
            <person name="Mardanov A.V."/>
            <person name="Beletsky A.V."/>
            <person name="Karnachuk O.V."/>
            <person name="Ravin N.V."/>
        </authorList>
    </citation>
    <scope>NUCLEOTIDE SEQUENCE [LARGE SCALE GENOMIC DNA]</scope>
</reference>
<evidence type="ECO:0000256" key="1">
    <source>
        <dbReference type="SAM" id="Phobius"/>
    </source>
</evidence>
<proteinExistence type="predicted"/>
<evidence type="ECO:0000313" key="2">
    <source>
        <dbReference type="EMBL" id="QHO63325.1"/>
    </source>
</evidence>
<dbReference type="EMBL" id="CP047901">
    <property type="protein sequence ID" value="QHO63325.1"/>
    <property type="molecule type" value="Genomic_DNA"/>
</dbReference>
<evidence type="ECO:0008006" key="4">
    <source>
        <dbReference type="Google" id="ProtNLM"/>
    </source>
</evidence>
<dbReference type="InterPro" id="IPR008910">
    <property type="entry name" value="MSC_TM_helix"/>
</dbReference>
<dbReference type="Pfam" id="PF05552">
    <property type="entry name" value="MS_channel_1st_1"/>
    <property type="match status" value="2"/>
</dbReference>
<gene>
    <name evidence="2" type="ORF">MICH65_0344</name>
</gene>
<dbReference type="AlphaFoldDB" id="A0A857N508"/>
<evidence type="ECO:0000313" key="3">
    <source>
        <dbReference type="Proteomes" id="UP000463983"/>
    </source>
</evidence>
<dbReference type="InterPro" id="IPR045275">
    <property type="entry name" value="MscS_archaea/bacteria_type"/>
</dbReference>
<feature type="transmembrane region" description="Helical" evidence="1">
    <location>
        <begin position="123"/>
        <end position="145"/>
    </location>
</feature>
<protein>
    <recommendedName>
        <fullName evidence="4">Small-conductance mechanosensitive ion channel</fullName>
    </recommendedName>
</protein>
<keyword evidence="1" id="KW-1133">Transmembrane helix</keyword>
<dbReference type="KEGG" id="caqa:MICH65_0344"/>
<accession>A0A857N508</accession>
<feature type="transmembrane region" description="Helical" evidence="1">
    <location>
        <begin position="91"/>
        <end position="111"/>
    </location>
</feature>
<dbReference type="Proteomes" id="UP000463983">
    <property type="component" value="Chromosome"/>
</dbReference>
<keyword evidence="3" id="KW-1185">Reference proteome</keyword>
<sequence>MNAIPTVNTWQVALFDASSNLLTSIALFIPNLLGALILFFVGIVLSGWIKSLAVRLLSGLNLSKLFQGTTFSKFLEQADLTTKIEQVVGELLRLLVVLIFFIASINLLGLTTVTEVLNRILNYLPHVFAATLIIAIGTIIAGLVEKIVKGSLGTVDVKTSRLLAKISSYIVMVFTILAAMSQLGIAATFVNTLFIGFVAMLAIGLGLSLGLGSKDLVKTILEDWYKDFKKQVR</sequence>
<feature type="transmembrane region" description="Helical" evidence="1">
    <location>
        <begin position="25"/>
        <end position="49"/>
    </location>
</feature>
<name>A0A857N508_9BACT</name>
<dbReference type="Gene3D" id="1.10.287.1260">
    <property type="match status" value="1"/>
</dbReference>